<dbReference type="InterPro" id="IPR016181">
    <property type="entry name" value="Acyl_CoA_acyltransferase"/>
</dbReference>
<organism evidence="2 3">
    <name type="scientific">Erysipelothrix inopinata</name>
    <dbReference type="NCBI Taxonomy" id="225084"/>
    <lineage>
        <taxon>Bacteria</taxon>
        <taxon>Bacillati</taxon>
        <taxon>Bacillota</taxon>
        <taxon>Erysipelotrichia</taxon>
        <taxon>Erysipelotrichales</taxon>
        <taxon>Erysipelotrichaceae</taxon>
        <taxon>Erysipelothrix</taxon>
    </lineage>
</organism>
<dbReference type="Proteomes" id="UP000515928">
    <property type="component" value="Chromosome"/>
</dbReference>
<keyword evidence="2" id="KW-0808">Transferase</keyword>
<keyword evidence="3" id="KW-1185">Reference proteome</keyword>
<protein>
    <submittedName>
        <fullName evidence="2">GNAT family N-acetyltransferase</fullName>
    </submittedName>
</protein>
<dbReference type="AlphaFoldDB" id="A0A7G9RZD2"/>
<sequence>MAVELIDVTEEFDGYDVETLLFDIYVPEIKRTVGRCEFRVESGRDLWYYGNIGYVIYPPYRGHNFAYHACIVLLNIIRNTKKELHDVIITCNPDNDASRRTIEKLGGRYHSTLDIDTDHELFRLGESQKDVFIVKLYV</sequence>
<accession>A0A7G9RZD2</accession>
<reference evidence="2 3" key="1">
    <citation type="submission" date="2020-08" db="EMBL/GenBank/DDBJ databases">
        <title>Genome sequence of Erysipelothrix inopinata DSM 15511T.</title>
        <authorList>
            <person name="Hyun D.-W."/>
            <person name="Bae J.-W."/>
        </authorList>
    </citation>
    <scope>NUCLEOTIDE SEQUENCE [LARGE SCALE GENOMIC DNA]</scope>
    <source>
        <strain evidence="2 3">DSM 15511</strain>
    </source>
</reference>
<dbReference type="GO" id="GO:0016747">
    <property type="term" value="F:acyltransferase activity, transferring groups other than amino-acyl groups"/>
    <property type="evidence" value="ECO:0007669"/>
    <property type="project" value="InterPro"/>
</dbReference>
<dbReference type="EMBL" id="CP060715">
    <property type="protein sequence ID" value="QNN60957.1"/>
    <property type="molecule type" value="Genomic_DNA"/>
</dbReference>
<feature type="domain" description="N-acetyltransferase" evidence="1">
    <location>
        <begin position="30"/>
        <end position="107"/>
    </location>
</feature>
<dbReference type="KEGG" id="eio:H9L01_00885"/>
<dbReference type="SUPFAM" id="SSF55729">
    <property type="entry name" value="Acyl-CoA N-acyltransferases (Nat)"/>
    <property type="match status" value="1"/>
</dbReference>
<proteinExistence type="predicted"/>
<dbReference type="RefSeq" id="WP_187534077.1">
    <property type="nucleotide sequence ID" value="NZ_CBCSHU010000017.1"/>
</dbReference>
<dbReference type="Pfam" id="PF13302">
    <property type="entry name" value="Acetyltransf_3"/>
    <property type="match status" value="1"/>
</dbReference>
<gene>
    <name evidence="2" type="ORF">H9L01_00885</name>
</gene>
<dbReference type="Gene3D" id="3.40.630.30">
    <property type="match status" value="1"/>
</dbReference>
<name>A0A7G9RZD2_9FIRM</name>
<evidence type="ECO:0000313" key="2">
    <source>
        <dbReference type="EMBL" id="QNN60957.1"/>
    </source>
</evidence>
<dbReference type="InterPro" id="IPR000182">
    <property type="entry name" value="GNAT_dom"/>
</dbReference>
<evidence type="ECO:0000313" key="3">
    <source>
        <dbReference type="Proteomes" id="UP000515928"/>
    </source>
</evidence>
<evidence type="ECO:0000259" key="1">
    <source>
        <dbReference type="Pfam" id="PF13302"/>
    </source>
</evidence>